<accession>A0A1I7UIM5</accession>
<evidence type="ECO:0000256" key="1">
    <source>
        <dbReference type="ARBA" id="ARBA00001971"/>
    </source>
</evidence>
<dbReference type="STRING" id="1561998.A0A1I7UIM5"/>
<feature type="signal peptide" evidence="7">
    <location>
        <begin position="1"/>
        <end position="20"/>
    </location>
</feature>
<sequence length="408" mass="47759">MILSFLIAFLLLWLFHELYSKRRNYPPGPIPLPFVGNIIPMIWEAPGYECFRRWRKKYGDLYTFWLGPTPYIIISSYDLMKETFVKDGDTYTDKLQQPFTEKFRGGKFGIIETSGYFWTIHRRFAISTLRDFGLGKELMQQKILMEVEETFKEFDEGGDQNVSKVIYKGVANVINQIIFGYRFDDSKEAEFQKLKDLIDIQEKSFLSFKLCVQAFAPGIGNWLPGKSLDDIITEKRDDYYSFFYQQINDHRSKLNFDTDEVEDYAEAYLKEQKRQGDTDLFSDQQLANMCFDLWFAGLTTTYTTLTWAIAYVLNHSEVQKKIYEELDTVICSDRLITMADKSRLPYLNAVINESQRCVNLLPLNLFHQTTRDTVINGYQIKKGTGVIAQISTVMLDDTFLRIRFSLHE</sequence>
<evidence type="ECO:0000256" key="7">
    <source>
        <dbReference type="SAM" id="SignalP"/>
    </source>
</evidence>
<dbReference type="AlphaFoldDB" id="A0A1I7UIM5"/>
<dbReference type="InterPro" id="IPR036396">
    <property type="entry name" value="Cyt_P450_sf"/>
</dbReference>
<dbReference type="Pfam" id="PF00067">
    <property type="entry name" value="p450"/>
    <property type="match status" value="1"/>
</dbReference>
<dbReference type="PANTHER" id="PTHR24300:SF362">
    <property type="entry name" value="CYTOCHROME P450 FAMILY"/>
    <property type="match status" value="1"/>
</dbReference>
<dbReference type="GO" id="GO:0005737">
    <property type="term" value="C:cytoplasm"/>
    <property type="evidence" value="ECO:0007669"/>
    <property type="project" value="TreeGrafter"/>
</dbReference>
<dbReference type="GO" id="GO:0005506">
    <property type="term" value="F:iron ion binding"/>
    <property type="evidence" value="ECO:0007669"/>
    <property type="project" value="InterPro"/>
</dbReference>
<dbReference type="PRINTS" id="PR00463">
    <property type="entry name" value="EP450I"/>
</dbReference>
<keyword evidence="6" id="KW-0503">Monooxygenase</keyword>
<dbReference type="GO" id="GO:0006805">
    <property type="term" value="P:xenobiotic metabolic process"/>
    <property type="evidence" value="ECO:0007669"/>
    <property type="project" value="TreeGrafter"/>
</dbReference>
<dbReference type="PANTHER" id="PTHR24300">
    <property type="entry name" value="CYTOCHROME P450 508A4-RELATED"/>
    <property type="match status" value="1"/>
</dbReference>
<dbReference type="Gene3D" id="1.10.630.10">
    <property type="entry name" value="Cytochrome P450"/>
    <property type="match status" value="1"/>
</dbReference>
<dbReference type="Proteomes" id="UP000095282">
    <property type="component" value="Unplaced"/>
</dbReference>
<dbReference type="GO" id="GO:0020037">
    <property type="term" value="F:heme binding"/>
    <property type="evidence" value="ECO:0007669"/>
    <property type="project" value="InterPro"/>
</dbReference>
<evidence type="ECO:0000313" key="8">
    <source>
        <dbReference type="Proteomes" id="UP000095282"/>
    </source>
</evidence>
<dbReference type="InterPro" id="IPR050182">
    <property type="entry name" value="Cytochrome_P450_fam2"/>
</dbReference>
<evidence type="ECO:0000256" key="4">
    <source>
        <dbReference type="ARBA" id="ARBA00023002"/>
    </source>
</evidence>
<dbReference type="GO" id="GO:0006082">
    <property type="term" value="P:organic acid metabolic process"/>
    <property type="evidence" value="ECO:0007669"/>
    <property type="project" value="TreeGrafter"/>
</dbReference>
<protein>
    <submittedName>
        <fullName evidence="9">CYtochrome P450 family</fullName>
    </submittedName>
</protein>
<proteinExistence type="inferred from homology"/>
<dbReference type="eggNOG" id="KOG0156">
    <property type="taxonomic scope" value="Eukaryota"/>
</dbReference>
<keyword evidence="3" id="KW-0479">Metal-binding</keyword>
<dbReference type="WBParaSite" id="Csp11.Scaffold629.g9695.t1">
    <property type="protein sequence ID" value="Csp11.Scaffold629.g9695.t1"/>
    <property type="gene ID" value="Csp11.Scaffold629.g9695"/>
</dbReference>
<organism evidence="8 9">
    <name type="scientific">Caenorhabditis tropicalis</name>
    <dbReference type="NCBI Taxonomy" id="1561998"/>
    <lineage>
        <taxon>Eukaryota</taxon>
        <taxon>Metazoa</taxon>
        <taxon>Ecdysozoa</taxon>
        <taxon>Nematoda</taxon>
        <taxon>Chromadorea</taxon>
        <taxon>Rhabditida</taxon>
        <taxon>Rhabditina</taxon>
        <taxon>Rhabditomorpha</taxon>
        <taxon>Rhabditoidea</taxon>
        <taxon>Rhabditidae</taxon>
        <taxon>Peloderinae</taxon>
        <taxon>Caenorhabditis</taxon>
    </lineage>
</organism>
<evidence type="ECO:0000256" key="2">
    <source>
        <dbReference type="ARBA" id="ARBA00010617"/>
    </source>
</evidence>
<evidence type="ECO:0000256" key="3">
    <source>
        <dbReference type="ARBA" id="ARBA00022723"/>
    </source>
</evidence>
<evidence type="ECO:0000256" key="6">
    <source>
        <dbReference type="ARBA" id="ARBA00023033"/>
    </source>
</evidence>
<keyword evidence="7" id="KW-0732">Signal</keyword>
<dbReference type="FunFam" id="1.10.630.10:FF:000036">
    <property type="entry name" value="CYtochrome P450 family"/>
    <property type="match status" value="1"/>
</dbReference>
<dbReference type="InterPro" id="IPR001128">
    <property type="entry name" value="Cyt_P450"/>
</dbReference>
<keyword evidence="4" id="KW-0560">Oxidoreductase</keyword>
<comment type="similarity">
    <text evidence="2">Belongs to the cytochrome P450 family.</text>
</comment>
<dbReference type="SUPFAM" id="SSF48264">
    <property type="entry name" value="Cytochrome P450"/>
    <property type="match status" value="1"/>
</dbReference>
<keyword evidence="5" id="KW-0408">Iron</keyword>
<feature type="chain" id="PRO_5009309024" evidence="7">
    <location>
        <begin position="21"/>
        <end position="408"/>
    </location>
</feature>
<dbReference type="GO" id="GO:0016712">
    <property type="term" value="F:oxidoreductase activity, acting on paired donors, with incorporation or reduction of molecular oxygen, reduced flavin or flavoprotein as one donor, and incorporation of one atom of oxygen"/>
    <property type="evidence" value="ECO:0007669"/>
    <property type="project" value="TreeGrafter"/>
</dbReference>
<evidence type="ECO:0000256" key="5">
    <source>
        <dbReference type="ARBA" id="ARBA00023004"/>
    </source>
</evidence>
<reference evidence="9" key="1">
    <citation type="submission" date="2016-11" db="UniProtKB">
        <authorList>
            <consortium name="WormBaseParasite"/>
        </authorList>
    </citation>
    <scope>IDENTIFICATION</scope>
</reference>
<name>A0A1I7UIM5_9PELO</name>
<evidence type="ECO:0000313" key="9">
    <source>
        <dbReference type="WBParaSite" id="Csp11.Scaffold629.g9695.t1"/>
    </source>
</evidence>
<dbReference type="InterPro" id="IPR002401">
    <property type="entry name" value="Cyt_P450_E_grp-I"/>
</dbReference>
<keyword evidence="8" id="KW-1185">Reference proteome</keyword>
<comment type="cofactor">
    <cofactor evidence="1">
        <name>heme</name>
        <dbReference type="ChEBI" id="CHEBI:30413"/>
    </cofactor>
</comment>